<evidence type="ECO:0000313" key="11">
    <source>
        <dbReference type="Proteomes" id="UP001172159"/>
    </source>
</evidence>
<name>A0AA40AX70_9PEZI</name>
<evidence type="ECO:0000313" key="10">
    <source>
        <dbReference type="EMBL" id="KAK0723627.1"/>
    </source>
</evidence>
<feature type="compositionally biased region" description="Basic and acidic residues" evidence="8">
    <location>
        <begin position="453"/>
        <end position="471"/>
    </location>
</feature>
<keyword evidence="6" id="KW-0560">Oxidoreductase</keyword>
<dbReference type="EMBL" id="JAUKTV010000011">
    <property type="protein sequence ID" value="KAK0723627.1"/>
    <property type="molecule type" value="Genomic_DNA"/>
</dbReference>
<dbReference type="PRINTS" id="PR00465">
    <property type="entry name" value="EP450IV"/>
</dbReference>
<evidence type="ECO:0000256" key="6">
    <source>
        <dbReference type="ARBA" id="ARBA00023033"/>
    </source>
</evidence>
<comment type="caution">
    <text evidence="10">The sequence shown here is derived from an EMBL/GenBank/DDBJ whole genome shotgun (WGS) entry which is preliminary data.</text>
</comment>
<organism evidence="10 11">
    <name type="scientific">Apiosordaria backusii</name>
    <dbReference type="NCBI Taxonomy" id="314023"/>
    <lineage>
        <taxon>Eukaryota</taxon>
        <taxon>Fungi</taxon>
        <taxon>Dikarya</taxon>
        <taxon>Ascomycota</taxon>
        <taxon>Pezizomycotina</taxon>
        <taxon>Sordariomycetes</taxon>
        <taxon>Sordariomycetidae</taxon>
        <taxon>Sordariales</taxon>
        <taxon>Lasiosphaeriaceae</taxon>
        <taxon>Apiosordaria</taxon>
    </lineage>
</organism>
<feature type="region of interest" description="Disordered" evidence="8">
    <location>
        <begin position="448"/>
        <end position="480"/>
    </location>
</feature>
<dbReference type="GO" id="GO:0020037">
    <property type="term" value="F:heme binding"/>
    <property type="evidence" value="ECO:0007669"/>
    <property type="project" value="InterPro"/>
</dbReference>
<reference evidence="10" key="1">
    <citation type="submission" date="2023-06" db="EMBL/GenBank/DDBJ databases">
        <title>Genome-scale phylogeny and comparative genomics of the fungal order Sordariales.</title>
        <authorList>
            <consortium name="Lawrence Berkeley National Laboratory"/>
            <person name="Hensen N."/>
            <person name="Bonometti L."/>
            <person name="Westerberg I."/>
            <person name="Brannstrom I.O."/>
            <person name="Guillou S."/>
            <person name="Cros-Aarteil S."/>
            <person name="Calhoun S."/>
            <person name="Haridas S."/>
            <person name="Kuo A."/>
            <person name="Mondo S."/>
            <person name="Pangilinan J."/>
            <person name="Riley R."/>
            <person name="Labutti K."/>
            <person name="Andreopoulos B."/>
            <person name="Lipzen A."/>
            <person name="Chen C."/>
            <person name="Yanf M."/>
            <person name="Daum C."/>
            <person name="Ng V."/>
            <person name="Clum A."/>
            <person name="Steindorff A."/>
            <person name="Ohm R."/>
            <person name="Martin F."/>
            <person name="Silar P."/>
            <person name="Natvig D."/>
            <person name="Lalanne C."/>
            <person name="Gautier V."/>
            <person name="Ament-Velasquez S.L."/>
            <person name="Kruys A."/>
            <person name="Hutchinson M.I."/>
            <person name="Powell A.J."/>
            <person name="Barry K."/>
            <person name="Miller A.N."/>
            <person name="Grigoriev I.V."/>
            <person name="Debuchy R."/>
            <person name="Gladieux P."/>
            <person name="Thoren M.H."/>
            <person name="Johannesson H."/>
        </authorList>
    </citation>
    <scope>NUCLEOTIDE SEQUENCE</scope>
    <source>
        <strain evidence="10">CBS 540.89</strain>
    </source>
</reference>
<dbReference type="PANTHER" id="PTHR24305:SF232">
    <property type="entry name" value="P450, PUTATIVE (EUROFUNG)-RELATED"/>
    <property type="match status" value="1"/>
</dbReference>
<evidence type="ECO:0000256" key="7">
    <source>
        <dbReference type="PIRSR" id="PIRSR602403-1"/>
    </source>
</evidence>
<keyword evidence="9" id="KW-0812">Transmembrane</keyword>
<dbReference type="Pfam" id="PF00067">
    <property type="entry name" value="p450"/>
    <property type="match status" value="2"/>
</dbReference>
<comment type="similarity">
    <text evidence="2">Belongs to the cytochrome P450 family.</text>
</comment>
<dbReference type="PRINTS" id="PR00385">
    <property type="entry name" value="P450"/>
</dbReference>
<dbReference type="Proteomes" id="UP001172159">
    <property type="component" value="Unassembled WGS sequence"/>
</dbReference>
<dbReference type="AlphaFoldDB" id="A0AA40AX70"/>
<keyword evidence="5 7" id="KW-0408">Iron</keyword>
<keyword evidence="4 7" id="KW-0479">Metal-binding</keyword>
<evidence type="ECO:0000256" key="5">
    <source>
        <dbReference type="ARBA" id="ARBA00023004"/>
    </source>
</evidence>
<dbReference type="Gene3D" id="1.10.630.10">
    <property type="entry name" value="Cytochrome P450"/>
    <property type="match status" value="1"/>
</dbReference>
<gene>
    <name evidence="10" type="ORF">B0T21DRAFT_414012</name>
</gene>
<evidence type="ECO:0000256" key="2">
    <source>
        <dbReference type="ARBA" id="ARBA00010617"/>
    </source>
</evidence>
<keyword evidence="9" id="KW-0472">Membrane</keyword>
<feature type="binding site" description="axial binding residue" evidence="7">
    <location>
        <position position="517"/>
    </location>
    <ligand>
        <name>heme</name>
        <dbReference type="ChEBI" id="CHEBI:30413"/>
    </ligand>
    <ligandPart>
        <name>Fe</name>
        <dbReference type="ChEBI" id="CHEBI:18248"/>
    </ligandPart>
</feature>
<comment type="cofactor">
    <cofactor evidence="1 7">
        <name>heme</name>
        <dbReference type="ChEBI" id="CHEBI:30413"/>
    </cofactor>
</comment>
<evidence type="ECO:0000256" key="4">
    <source>
        <dbReference type="ARBA" id="ARBA00022723"/>
    </source>
</evidence>
<evidence type="ECO:0000256" key="1">
    <source>
        <dbReference type="ARBA" id="ARBA00001971"/>
    </source>
</evidence>
<accession>A0AA40AX70</accession>
<evidence type="ECO:0000256" key="9">
    <source>
        <dbReference type="SAM" id="Phobius"/>
    </source>
</evidence>
<keyword evidence="6" id="KW-0503">Monooxygenase</keyword>
<evidence type="ECO:0000256" key="8">
    <source>
        <dbReference type="SAM" id="MobiDB-lite"/>
    </source>
</evidence>
<dbReference type="SUPFAM" id="SSF48264">
    <property type="entry name" value="Cytochrome P450"/>
    <property type="match status" value="1"/>
</dbReference>
<dbReference type="GO" id="GO:0004497">
    <property type="term" value="F:monooxygenase activity"/>
    <property type="evidence" value="ECO:0007669"/>
    <property type="project" value="UniProtKB-KW"/>
</dbReference>
<proteinExistence type="inferred from homology"/>
<sequence>MLDTSSGAHFVLLILLVAFVLVLGRKNLYPKPYPGIPHNAHSANRIAGDVPDLIPAIKRSKASSEAIFSITTHKLGTPIAQLLLPRIRAPMIILDDPREIEDILNRRGKEFDKSPFSLSVVGPMFSKATLAQFTTPELKAQKRLWADVMGIDFLRKTAAPMSYKSTLELIQFWRLKATTACKDQAFNVLDDLKNAALDAVWVAVIGEEPGTLKYETKKLQHQLTGQPFYEPAPPGAFMKEQVTYIVDTIMNSSETISPAWAVKWEVMTPRFRRFRKIVTNEMSRAMKKAVARYESLDLDSLERDSSDTCAMDLVLRKQALQAKKVGVKPSDPTKDAAMLDELFAMLIGGHDSTANTLAWFIKFMEAFPQAQTELRAVLKTAFPGPGLPSLTDILDTDLPYLDAACEEALRLSGTANAVLRSPLRDTMILGYNVPKGAVVYMNTHVNRSPAPVDESRRSETSRASAERKGDGFKTPAGRDLGNFEPRRWLVKDEETGKEKFNPNALPALAFAGGVRMCFGKRLAVMQFRIAVTLLVLSFEFLELPKDRQSMSAVERLFRVPQQPFAKLHVL</sequence>
<dbReference type="InterPro" id="IPR002403">
    <property type="entry name" value="Cyt_P450_E_grp-IV"/>
</dbReference>
<dbReference type="InterPro" id="IPR050121">
    <property type="entry name" value="Cytochrome_P450_monoxygenase"/>
</dbReference>
<keyword evidence="11" id="KW-1185">Reference proteome</keyword>
<dbReference type="InterPro" id="IPR036396">
    <property type="entry name" value="Cyt_P450_sf"/>
</dbReference>
<dbReference type="GO" id="GO:0016705">
    <property type="term" value="F:oxidoreductase activity, acting on paired donors, with incorporation or reduction of molecular oxygen"/>
    <property type="evidence" value="ECO:0007669"/>
    <property type="project" value="InterPro"/>
</dbReference>
<keyword evidence="3 7" id="KW-0349">Heme</keyword>
<evidence type="ECO:0000256" key="3">
    <source>
        <dbReference type="ARBA" id="ARBA00022617"/>
    </source>
</evidence>
<dbReference type="PANTHER" id="PTHR24305">
    <property type="entry name" value="CYTOCHROME P450"/>
    <property type="match status" value="1"/>
</dbReference>
<dbReference type="InterPro" id="IPR001128">
    <property type="entry name" value="Cyt_P450"/>
</dbReference>
<protein>
    <submittedName>
        <fullName evidence="10">Cytochrome P450</fullName>
    </submittedName>
</protein>
<dbReference type="GO" id="GO:0005506">
    <property type="term" value="F:iron ion binding"/>
    <property type="evidence" value="ECO:0007669"/>
    <property type="project" value="InterPro"/>
</dbReference>
<feature type="transmembrane region" description="Helical" evidence="9">
    <location>
        <begin position="6"/>
        <end position="24"/>
    </location>
</feature>
<keyword evidence="9" id="KW-1133">Transmembrane helix</keyword>